<sequence length="57" mass="6556">ANLQTDEANPYIIPCHYHLTTLLVRHYHQQLQPMGIVVNTFPTQDGKVRKVEIKVVS</sequence>
<reference evidence="1 2" key="1">
    <citation type="submission" date="2021-06" db="EMBL/GenBank/DDBJ databases">
        <authorList>
            <person name="Palmer J.M."/>
        </authorList>
    </citation>
    <scope>NUCLEOTIDE SEQUENCE [LARGE SCALE GENOMIC DNA]</scope>
    <source>
        <strain evidence="1 2">GA_2019</strain>
        <tissue evidence="1">Muscle</tissue>
    </source>
</reference>
<dbReference type="EMBL" id="JAHRIO010092230">
    <property type="protein sequence ID" value="MEQ2189151.1"/>
    <property type="molecule type" value="Genomic_DNA"/>
</dbReference>
<gene>
    <name evidence="1" type="ORF">GOODEAATRI_022306</name>
</gene>
<protein>
    <submittedName>
        <fullName evidence="1">Uncharacterized protein</fullName>
    </submittedName>
</protein>
<evidence type="ECO:0000313" key="1">
    <source>
        <dbReference type="EMBL" id="MEQ2189151.1"/>
    </source>
</evidence>
<comment type="caution">
    <text evidence="1">The sequence shown here is derived from an EMBL/GenBank/DDBJ whole genome shotgun (WGS) entry which is preliminary data.</text>
</comment>
<organism evidence="1 2">
    <name type="scientific">Goodea atripinnis</name>
    <dbReference type="NCBI Taxonomy" id="208336"/>
    <lineage>
        <taxon>Eukaryota</taxon>
        <taxon>Metazoa</taxon>
        <taxon>Chordata</taxon>
        <taxon>Craniata</taxon>
        <taxon>Vertebrata</taxon>
        <taxon>Euteleostomi</taxon>
        <taxon>Actinopterygii</taxon>
        <taxon>Neopterygii</taxon>
        <taxon>Teleostei</taxon>
        <taxon>Neoteleostei</taxon>
        <taxon>Acanthomorphata</taxon>
        <taxon>Ovalentaria</taxon>
        <taxon>Atherinomorphae</taxon>
        <taxon>Cyprinodontiformes</taxon>
        <taxon>Goodeidae</taxon>
        <taxon>Goodea</taxon>
    </lineage>
</organism>
<dbReference type="Proteomes" id="UP001476798">
    <property type="component" value="Unassembled WGS sequence"/>
</dbReference>
<proteinExistence type="predicted"/>
<feature type="non-terminal residue" evidence="1">
    <location>
        <position position="1"/>
    </location>
</feature>
<keyword evidence="2" id="KW-1185">Reference proteome</keyword>
<evidence type="ECO:0000313" key="2">
    <source>
        <dbReference type="Proteomes" id="UP001476798"/>
    </source>
</evidence>
<name>A0ABV0Q044_9TELE</name>
<accession>A0ABV0Q044</accession>